<dbReference type="EMBL" id="ASHM01004810">
    <property type="protein sequence ID" value="PNY11817.1"/>
    <property type="molecule type" value="Genomic_DNA"/>
</dbReference>
<dbReference type="InterPro" id="IPR034878">
    <property type="entry name" value="La-rel_plant_RRM"/>
</dbReference>
<dbReference type="Gramene" id="Tp57577_TGAC_v2_mRNA29576">
    <property type="protein sequence ID" value="Tp57577_TGAC_v2_mRNA29576"/>
    <property type="gene ID" value="Tp57577_TGAC_v2_gene28612"/>
</dbReference>
<evidence type="ECO:0000256" key="5">
    <source>
        <dbReference type="PROSITE-ProRule" id="PRU00332"/>
    </source>
</evidence>
<feature type="domain" description="HTH La-type RNA-binding" evidence="8">
    <location>
        <begin position="94"/>
        <end position="185"/>
    </location>
</feature>
<dbReference type="OrthoDB" id="435402at2759"/>
<comment type="function">
    <text evidence="1">Transcriptional regulator.</text>
</comment>
<dbReference type="InterPro" id="IPR036390">
    <property type="entry name" value="WH_DNA-bd_sf"/>
</dbReference>
<comment type="caution">
    <text evidence="9">The sequence shown here is derived from an EMBL/GenBank/DDBJ whole genome shotgun (WGS) entry which is preliminary data.</text>
</comment>
<dbReference type="InterPro" id="IPR002344">
    <property type="entry name" value="Lupus_La"/>
</dbReference>
<dbReference type="GO" id="GO:1990904">
    <property type="term" value="C:ribonucleoprotein complex"/>
    <property type="evidence" value="ECO:0007669"/>
    <property type="project" value="InterPro"/>
</dbReference>
<dbReference type="InterPro" id="IPR035979">
    <property type="entry name" value="RBD_domain_sf"/>
</dbReference>
<dbReference type="InterPro" id="IPR006630">
    <property type="entry name" value="La_HTH"/>
</dbReference>
<feature type="compositionally biased region" description="Low complexity" evidence="6">
    <location>
        <begin position="336"/>
        <end position="359"/>
    </location>
</feature>
<evidence type="ECO:0000256" key="6">
    <source>
        <dbReference type="SAM" id="MobiDB-lite"/>
    </source>
</evidence>
<protein>
    <submittedName>
        <fullName evidence="9">La-related protein</fullName>
    </submittedName>
</protein>
<gene>
    <name evidence="9" type="ORF">L195_g008432</name>
</gene>
<feature type="region of interest" description="Disordered" evidence="6">
    <location>
        <begin position="55"/>
        <end position="87"/>
    </location>
</feature>
<dbReference type="GO" id="GO:0005634">
    <property type="term" value="C:nucleus"/>
    <property type="evidence" value="ECO:0007669"/>
    <property type="project" value="UniProtKB-SubCell"/>
</dbReference>
<evidence type="ECO:0000313" key="10">
    <source>
        <dbReference type="Proteomes" id="UP000236291"/>
    </source>
</evidence>
<dbReference type="SUPFAM" id="SSF54928">
    <property type="entry name" value="RNA-binding domain, RBD"/>
    <property type="match status" value="1"/>
</dbReference>
<dbReference type="FunFam" id="1.10.10.10:FF:000158">
    <property type="entry name" value="La ribonucleoprotein domain family member 7"/>
    <property type="match status" value="1"/>
</dbReference>
<dbReference type="Gene3D" id="1.10.10.10">
    <property type="entry name" value="Winged helix-like DNA-binding domain superfamily/Winged helix DNA-binding domain"/>
    <property type="match status" value="1"/>
</dbReference>
<feature type="compositionally biased region" description="Basic residues" evidence="6">
    <location>
        <begin position="407"/>
        <end position="417"/>
    </location>
</feature>
<keyword evidence="4" id="KW-0539">Nucleus</keyword>
<feature type="compositionally biased region" description="Basic and acidic residues" evidence="6">
    <location>
        <begin position="360"/>
        <end position="402"/>
    </location>
</feature>
<dbReference type="PROSITE" id="PS50102">
    <property type="entry name" value="RRM"/>
    <property type="match status" value="1"/>
</dbReference>
<dbReference type="AlphaFoldDB" id="A0A2K3P963"/>
<dbReference type="Gene3D" id="3.30.70.330">
    <property type="match status" value="1"/>
</dbReference>
<evidence type="ECO:0000256" key="3">
    <source>
        <dbReference type="ARBA" id="ARBA00022884"/>
    </source>
</evidence>
<dbReference type="SUPFAM" id="SSF46785">
    <property type="entry name" value="Winged helix' DNA-binding domain"/>
    <property type="match status" value="1"/>
</dbReference>
<feature type="compositionally biased region" description="Low complexity" evidence="6">
    <location>
        <begin position="10"/>
        <end position="23"/>
    </location>
</feature>
<accession>A0A2K3P963</accession>
<evidence type="ECO:0000256" key="4">
    <source>
        <dbReference type="ARBA" id="ARBA00023242"/>
    </source>
</evidence>
<dbReference type="Pfam" id="PF05383">
    <property type="entry name" value="La"/>
    <property type="match status" value="1"/>
</dbReference>
<dbReference type="CDD" id="cd12288">
    <property type="entry name" value="RRM_La_like_plant"/>
    <property type="match status" value="1"/>
</dbReference>
<dbReference type="Proteomes" id="UP000236291">
    <property type="component" value="Unassembled WGS sequence"/>
</dbReference>
<dbReference type="InterPro" id="IPR045180">
    <property type="entry name" value="La_dom_prot"/>
</dbReference>
<feature type="compositionally biased region" description="Low complexity" evidence="6">
    <location>
        <begin position="296"/>
        <end position="323"/>
    </location>
</feature>
<feature type="domain" description="RRM" evidence="7">
    <location>
        <begin position="192"/>
        <end position="279"/>
    </location>
</feature>
<feature type="region of interest" description="Disordered" evidence="6">
    <location>
        <begin position="290"/>
        <end position="464"/>
    </location>
</feature>
<evidence type="ECO:0000256" key="1">
    <source>
        <dbReference type="ARBA" id="ARBA00002339"/>
    </source>
</evidence>
<dbReference type="SMART" id="SM00360">
    <property type="entry name" value="RRM"/>
    <property type="match status" value="1"/>
</dbReference>
<dbReference type="SMART" id="SM00715">
    <property type="entry name" value="LA"/>
    <property type="match status" value="1"/>
</dbReference>
<dbReference type="InterPro" id="IPR036388">
    <property type="entry name" value="WH-like_DNA-bd_sf"/>
</dbReference>
<dbReference type="CDD" id="cd08033">
    <property type="entry name" value="LARP_6"/>
    <property type="match status" value="1"/>
</dbReference>
<evidence type="ECO:0000313" key="9">
    <source>
        <dbReference type="EMBL" id="PNY11817.1"/>
    </source>
</evidence>
<comment type="subcellular location">
    <subcellularLocation>
        <location evidence="2">Nucleus</location>
    </subcellularLocation>
</comment>
<feature type="region of interest" description="Disordered" evidence="6">
    <location>
        <begin position="1"/>
        <end position="32"/>
    </location>
</feature>
<dbReference type="PRINTS" id="PR00302">
    <property type="entry name" value="LUPUSLA"/>
</dbReference>
<organism evidence="9 10">
    <name type="scientific">Trifolium pratense</name>
    <name type="common">Red clover</name>
    <dbReference type="NCBI Taxonomy" id="57577"/>
    <lineage>
        <taxon>Eukaryota</taxon>
        <taxon>Viridiplantae</taxon>
        <taxon>Streptophyta</taxon>
        <taxon>Embryophyta</taxon>
        <taxon>Tracheophyta</taxon>
        <taxon>Spermatophyta</taxon>
        <taxon>Magnoliopsida</taxon>
        <taxon>eudicotyledons</taxon>
        <taxon>Gunneridae</taxon>
        <taxon>Pentapetalae</taxon>
        <taxon>rosids</taxon>
        <taxon>fabids</taxon>
        <taxon>Fabales</taxon>
        <taxon>Fabaceae</taxon>
        <taxon>Papilionoideae</taxon>
        <taxon>50 kb inversion clade</taxon>
        <taxon>NPAAA clade</taxon>
        <taxon>Hologalegina</taxon>
        <taxon>IRL clade</taxon>
        <taxon>Trifolieae</taxon>
        <taxon>Trifolium</taxon>
    </lineage>
</organism>
<dbReference type="GO" id="GO:0003729">
    <property type="term" value="F:mRNA binding"/>
    <property type="evidence" value="ECO:0007669"/>
    <property type="project" value="TreeGrafter"/>
</dbReference>
<dbReference type="PANTHER" id="PTHR22792:SF159">
    <property type="entry name" value="LA-RELATED PROTEIN 1B-RELATED"/>
    <property type="match status" value="1"/>
</dbReference>
<reference evidence="9 10" key="1">
    <citation type="journal article" date="2014" name="Am. J. Bot.">
        <title>Genome assembly and annotation for red clover (Trifolium pratense; Fabaceae).</title>
        <authorList>
            <person name="Istvanek J."/>
            <person name="Jaros M."/>
            <person name="Krenek A."/>
            <person name="Repkova J."/>
        </authorList>
    </citation>
    <scope>NUCLEOTIDE SEQUENCE [LARGE SCALE GENOMIC DNA]</scope>
    <source>
        <strain evidence="10">cv. Tatra</strain>
        <tissue evidence="9">Young leaves</tissue>
    </source>
</reference>
<dbReference type="Pfam" id="PF00076">
    <property type="entry name" value="RRM_1"/>
    <property type="match status" value="1"/>
</dbReference>
<dbReference type="InterPro" id="IPR000504">
    <property type="entry name" value="RRM_dom"/>
</dbReference>
<dbReference type="GO" id="GO:0006396">
    <property type="term" value="P:RNA processing"/>
    <property type="evidence" value="ECO:0007669"/>
    <property type="project" value="InterPro"/>
</dbReference>
<keyword evidence="3 5" id="KW-0694">RNA-binding</keyword>
<evidence type="ECO:0000256" key="2">
    <source>
        <dbReference type="ARBA" id="ARBA00004123"/>
    </source>
</evidence>
<sequence length="464" mass="51270">METVGEQVLPSATTTAPTAGDPTASPPPLINVSDPVIDDLHDVVAESEIHALISDEEHDLDHEPDLDHDFDHENEHEHPDEGQEQDHVAETVTVVSLDDLKLKIIKQVEYYFSDGNLPNDKYMLSLVKRNKEGFVPIPVIASFRKMKKLTRDHLLIAAALKESSLLVVSGDGKRVKRLNPLRFNEVKDHKLYTVLVENLPEDHSRENIRQIFQKAGNIKKITINDPNSTAASAKHIKVDKFFGSKLHALVEYETTEAAETAVAMLNNEQDWRNGMRVKLLSRMGKYVHNKQAWKGSNSEKNSSSHASEKNSSSHVSEKNSSGHVSEKNSSGHVSEKNSSSHVSEKNSSSHVSEKNSSSHVTEKSSSHASEKTGDEENHGSHEHHEGTPEEKDREHLSKDKGGQRNTKQGRSRKHKYRATNGMGHGGPSSFHATEPSKPPPGPKMPDGTRGFAIGRGRPPVPASN</sequence>
<dbReference type="PANTHER" id="PTHR22792">
    <property type="entry name" value="LUPUS LA PROTEIN-RELATED"/>
    <property type="match status" value="1"/>
</dbReference>
<name>A0A2K3P963_TRIPR</name>
<evidence type="ECO:0000259" key="8">
    <source>
        <dbReference type="PROSITE" id="PS50961"/>
    </source>
</evidence>
<evidence type="ECO:0000259" key="7">
    <source>
        <dbReference type="PROSITE" id="PS50102"/>
    </source>
</evidence>
<dbReference type="STRING" id="57577.A0A2K3P963"/>
<reference evidence="9 10" key="2">
    <citation type="journal article" date="2017" name="Front. Plant Sci.">
        <title>Gene Classification and Mining of Molecular Markers Useful in Red Clover (Trifolium pratense) Breeding.</title>
        <authorList>
            <person name="Istvanek J."/>
            <person name="Dluhosova J."/>
            <person name="Dluhos P."/>
            <person name="Patkova L."/>
            <person name="Nedelnik J."/>
            <person name="Repkova J."/>
        </authorList>
    </citation>
    <scope>NUCLEOTIDE SEQUENCE [LARGE SCALE GENOMIC DNA]</scope>
    <source>
        <strain evidence="10">cv. Tatra</strain>
        <tissue evidence="9">Young leaves</tissue>
    </source>
</reference>
<dbReference type="InterPro" id="IPR012677">
    <property type="entry name" value="Nucleotide-bd_a/b_plait_sf"/>
</dbReference>
<dbReference type="PROSITE" id="PS50961">
    <property type="entry name" value="HTH_LA"/>
    <property type="match status" value="1"/>
</dbReference>
<proteinExistence type="predicted"/>